<proteinExistence type="predicted"/>
<dbReference type="OrthoDB" id="512581at2"/>
<organism evidence="2 3">
    <name type="scientific">Bradyrhizobium erythrophlei</name>
    <dbReference type="NCBI Taxonomy" id="1437360"/>
    <lineage>
        <taxon>Bacteria</taxon>
        <taxon>Pseudomonadati</taxon>
        <taxon>Pseudomonadota</taxon>
        <taxon>Alphaproteobacteria</taxon>
        <taxon>Hyphomicrobiales</taxon>
        <taxon>Nitrobacteraceae</taxon>
        <taxon>Bradyrhizobium</taxon>
    </lineage>
</organism>
<dbReference type="Proteomes" id="UP000184096">
    <property type="component" value="Chromosome I"/>
</dbReference>
<reference evidence="3" key="1">
    <citation type="submission" date="2016-11" db="EMBL/GenBank/DDBJ databases">
        <authorList>
            <person name="Varghese N."/>
            <person name="Submissions S."/>
        </authorList>
    </citation>
    <scope>NUCLEOTIDE SEQUENCE [LARGE SCALE GENOMIC DNA]</scope>
    <source>
        <strain evidence="3">GAS401</strain>
    </source>
</reference>
<dbReference type="InterPro" id="IPR046150">
    <property type="entry name" value="DUF6152"/>
</dbReference>
<dbReference type="EMBL" id="LT670849">
    <property type="protein sequence ID" value="SHN66790.1"/>
    <property type="molecule type" value="Genomic_DNA"/>
</dbReference>
<feature type="chain" id="PRO_5012771345" evidence="1">
    <location>
        <begin position="25"/>
        <end position="141"/>
    </location>
</feature>
<name>A0A1M7T7T1_9BRAD</name>
<keyword evidence="1" id="KW-0732">Signal</keyword>
<gene>
    <name evidence="2" type="ORF">SAMN05444170_1066</name>
</gene>
<feature type="signal peptide" evidence="1">
    <location>
        <begin position="1"/>
        <end position="24"/>
    </location>
</feature>
<dbReference type="AlphaFoldDB" id="A0A1M7T7T1"/>
<dbReference type="RefSeq" id="WP_156898403.1">
    <property type="nucleotide sequence ID" value="NZ_LT670849.1"/>
</dbReference>
<dbReference type="Pfam" id="PF19649">
    <property type="entry name" value="DUF6152"/>
    <property type="match status" value="1"/>
</dbReference>
<keyword evidence="3" id="KW-1185">Reference proteome</keyword>
<evidence type="ECO:0000313" key="2">
    <source>
        <dbReference type="EMBL" id="SHN66790.1"/>
    </source>
</evidence>
<sequence length="141" mass="15311">MVRRRLAMLLATGALALTAAPILAHHSFAMFDREHQIDLEGTVQEFRFVNPHTFINLVVKQDDASTVTWSLEGQSPAALVRGGWTSKTLKAGDELKMRIAPLRSGAPGGAWAPNQIAFRDGRELDASQSSIGFPDSAGLER</sequence>
<evidence type="ECO:0000256" key="1">
    <source>
        <dbReference type="SAM" id="SignalP"/>
    </source>
</evidence>
<evidence type="ECO:0000313" key="3">
    <source>
        <dbReference type="Proteomes" id="UP000184096"/>
    </source>
</evidence>
<accession>A0A1M7T7T1</accession>
<protein>
    <submittedName>
        <fullName evidence="2">Uncharacterized protein</fullName>
    </submittedName>
</protein>